<comment type="caution">
    <text evidence="2">The sequence shown here is derived from an EMBL/GenBank/DDBJ whole genome shotgun (WGS) entry which is preliminary data.</text>
</comment>
<sequence length="80" mass="9110">MSPKDAALVLAVVCLVVGWGLVWRGWWHDNRHRDAKERAGEWPRHPSVRHTTPESRRLQRIGLPLVGIAIVLQVLSVFVL</sequence>
<reference evidence="2" key="1">
    <citation type="submission" date="2023-07" db="EMBL/GenBank/DDBJ databases">
        <title>Functional and genomic diversity of the sorghum phyllosphere microbiome.</title>
        <authorList>
            <person name="Shade A."/>
        </authorList>
    </citation>
    <scope>NUCLEOTIDE SEQUENCE</scope>
    <source>
        <strain evidence="2">SORGH_AS_1067</strain>
    </source>
</reference>
<protein>
    <submittedName>
        <fullName evidence="2">Uncharacterized protein</fullName>
    </submittedName>
</protein>
<accession>A0AAJ1X0H6</accession>
<dbReference type="Proteomes" id="UP001239215">
    <property type="component" value="Unassembled WGS sequence"/>
</dbReference>
<keyword evidence="1" id="KW-0812">Transmembrane</keyword>
<evidence type="ECO:0000256" key="1">
    <source>
        <dbReference type="SAM" id="Phobius"/>
    </source>
</evidence>
<keyword evidence="1" id="KW-1133">Transmembrane helix</keyword>
<name>A0AAJ1X0H6_9ACTN</name>
<evidence type="ECO:0000313" key="3">
    <source>
        <dbReference type="Proteomes" id="UP001239215"/>
    </source>
</evidence>
<organism evidence="2 3">
    <name type="scientific">Nocardioides zeae</name>
    <dbReference type="NCBI Taxonomy" id="1457234"/>
    <lineage>
        <taxon>Bacteria</taxon>
        <taxon>Bacillati</taxon>
        <taxon>Actinomycetota</taxon>
        <taxon>Actinomycetes</taxon>
        <taxon>Propionibacteriales</taxon>
        <taxon>Nocardioidaceae</taxon>
        <taxon>Nocardioides</taxon>
    </lineage>
</organism>
<proteinExistence type="predicted"/>
<evidence type="ECO:0000313" key="2">
    <source>
        <dbReference type="EMBL" id="MDQ1104558.1"/>
    </source>
</evidence>
<keyword evidence="1" id="KW-0472">Membrane</keyword>
<feature type="transmembrane region" description="Helical" evidence="1">
    <location>
        <begin position="61"/>
        <end position="79"/>
    </location>
</feature>
<dbReference type="EMBL" id="JAUTAN010000001">
    <property type="protein sequence ID" value="MDQ1104558.1"/>
    <property type="molecule type" value="Genomic_DNA"/>
</dbReference>
<gene>
    <name evidence="2" type="ORF">QE405_001842</name>
</gene>
<dbReference type="AlphaFoldDB" id="A0AAJ1X0H6"/>
<feature type="transmembrane region" description="Helical" evidence="1">
    <location>
        <begin position="6"/>
        <end position="26"/>
    </location>
</feature>
<dbReference type="RefSeq" id="WP_307200002.1">
    <property type="nucleotide sequence ID" value="NZ_JAUTAN010000001.1"/>
</dbReference>